<name>A0ABQ4MMQ8_9BACL</name>
<dbReference type="EMBL" id="BOSM01000001">
    <property type="protein sequence ID" value="GIP57291.1"/>
    <property type="molecule type" value="Genomic_DNA"/>
</dbReference>
<sequence length="359" mass="40443">MMKVLFTFYVPSGGVETLNRLRCEALREVAIKGHLLYTSTGSGLQNISDIPTFISPTDPELFKILQMFQYDAIIATSDYLMPQRIRKLKYTGPILFEAQGFGTMTAAKNTLNEGASILQANCQGVLMPPTPHLLQLIDEFCPSLSKFTFPNPLDTVKFCYQSGEVPSKPVIAWIGRLEINKNWGLFLEIAKSLFELKHNLEFWVFLDDMLSPEETLQLFWQKVHSYGLHDHIKVHANAPHAAMPGYLSQVGDSGGFLLSTSVLEGFGYAVAEAIACRCPVLSTDSEGVRFFIQHNETGKFFDRDNEDDAVQQALELMENLQLREHIRNQGAEYVLNFMSPQQYAADFRNMLLNLKAKQG</sequence>
<dbReference type="PANTHER" id="PTHR45947">
    <property type="entry name" value="SULFOQUINOVOSYL TRANSFERASE SQD2"/>
    <property type="match status" value="1"/>
</dbReference>
<dbReference type="RefSeq" id="WP_244996330.1">
    <property type="nucleotide sequence ID" value="NZ_BOSM01000001.1"/>
</dbReference>
<organism evidence="2 3">
    <name type="scientific">Paenibacillus woosongensis</name>
    <dbReference type="NCBI Taxonomy" id="307580"/>
    <lineage>
        <taxon>Bacteria</taxon>
        <taxon>Bacillati</taxon>
        <taxon>Bacillota</taxon>
        <taxon>Bacilli</taxon>
        <taxon>Bacillales</taxon>
        <taxon>Paenibacillaceae</taxon>
        <taxon>Paenibacillus</taxon>
    </lineage>
</organism>
<proteinExistence type="predicted"/>
<reference evidence="2 3" key="1">
    <citation type="submission" date="2021-03" db="EMBL/GenBank/DDBJ databases">
        <title>Antimicrobial resistance genes in bacteria isolated from Japanese honey, and their potential for conferring macrolide and lincosamide resistance in the American foulbrood pathogen Paenibacillus larvae.</title>
        <authorList>
            <person name="Okamoto M."/>
            <person name="Kumagai M."/>
            <person name="Kanamori H."/>
            <person name="Takamatsu D."/>
        </authorList>
    </citation>
    <scope>NUCLEOTIDE SEQUENCE [LARGE SCALE GENOMIC DNA]</scope>
    <source>
        <strain evidence="2 3">J15TS10</strain>
    </source>
</reference>
<evidence type="ECO:0000259" key="1">
    <source>
        <dbReference type="Pfam" id="PF00534"/>
    </source>
</evidence>
<evidence type="ECO:0000313" key="2">
    <source>
        <dbReference type="EMBL" id="GIP57291.1"/>
    </source>
</evidence>
<dbReference type="Gene3D" id="3.40.50.2000">
    <property type="entry name" value="Glycogen Phosphorylase B"/>
    <property type="match status" value="1"/>
</dbReference>
<protein>
    <recommendedName>
        <fullName evidence="1">Glycosyl transferase family 1 domain-containing protein</fullName>
    </recommendedName>
</protein>
<dbReference type="InterPro" id="IPR050194">
    <property type="entry name" value="Glycosyltransferase_grp1"/>
</dbReference>
<comment type="caution">
    <text evidence="2">The sequence shown here is derived from an EMBL/GenBank/DDBJ whole genome shotgun (WGS) entry which is preliminary data.</text>
</comment>
<feature type="domain" description="Glycosyl transferase family 1" evidence="1">
    <location>
        <begin position="163"/>
        <end position="331"/>
    </location>
</feature>
<accession>A0ABQ4MMQ8</accession>
<keyword evidence="3" id="KW-1185">Reference proteome</keyword>
<dbReference type="Pfam" id="PF00534">
    <property type="entry name" value="Glycos_transf_1"/>
    <property type="match status" value="1"/>
</dbReference>
<dbReference type="PANTHER" id="PTHR45947:SF3">
    <property type="entry name" value="SULFOQUINOVOSYL TRANSFERASE SQD2"/>
    <property type="match status" value="1"/>
</dbReference>
<dbReference type="Proteomes" id="UP000681290">
    <property type="component" value="Unassembled WGS sequence"/>
</dbReference>
<dbReference type="SUPFAM" id="SSF53756">
    <property type="entry name" value="UDP-Glycosyltransferase/glycogen phosphorylase"/>
    <property type="match status" value="1"/>
</dbReference>
<dbReference type="CDD" id="cd03801">
    <property type="entry name" value="GT4_PimA-like"/>
    <property type="match status" value="1"/>
</dbReference>
<evidence type="ECO:0000313" key="3">
    <source>
        <dbReference type="Proteomes" id="UP000681290"/>
    </source>
</evidence>
<gene>
    <name evidence="2" type="ORF">J15TS10_11050</name>
</gene>
<dbReference type="InterPro" id="IPR001296">
    <property type="entry name" value="Glyco_trans_1"/>
</dbReference>